<accession>F0QWS1</accession>
<gene>
    <name evidence="2" type="ordered locus">VMUT_2091</name>
</gene>
<evidence type="ECO:0000313" key="3">
    <source>
        <dbReference type="Proteomes" id="UP000007485"/>
    </source>
</evidence>
<keyword evidence="1" id="KW-0472">Membrane</keyword>
<dbReference type="Proteomes" id="UP000007485">
    <property type="component" value="Chromosome"/>
</dbReference>
<reference evidence="2 3" key="1">
    <citation type="journal article" date="2011" name="J. Bacteriol.">
        <title>Complete genome sequence of 'Vulcanisaeta moutnovskia' strain 768-28, a novel member of the hyperthermophilic crenarchaeal genus vulcanisaeta.</title>
        <authorList>
            <person name="Gumerov V.M."/>
            <person name="Mardanov A.V."/>
            <person name="Beletsky A.V."/>
            <person name="Prokofeva M.I."/>
            <person name="Bonch-Osmolovskaya E.A."/>
            <person name="Ravin N.V."/>
            <person name="Skryabin K.G."/>
        </authorList>
    </citation>
    <scope>NUCLEOTIDE SEQUENCE [LARGE SCALE GENOMIC DNA]</scope>
    <source>
        <strain evidence="2 3">768-28</strain>
    </source>
</reference>
<keyword evidence="1" id="KW-0812">Transmembrane</keyword>
<feature type="transmembrane region" description="Helical" evidence="1">
    <location>
        <begin position="7"/>
        <end position="28"/>
    </location>
</feature>
<name>F0QWS1_VULM7</name>
<dbReference type="HOGENOM" id="CLU_481151_0_0_2"/>
<dbReference type="eggNOG" id="arCOG08358">
    <property type="taxonomic scope" value="Archaea"/>
</dbReference>
<sequence>MELRPRHLIMIILIIAIITGALIVMITVNASLGQSYVMPFKTITTKSALIEYYGGSVTGHPALVIHVYMNGQPIEVTVSLFAFTPRHIYTIGYYKGLGTVSISLDNPLIMRIASDWYGNYSDAIWPSLIAFITYTNDTPEVYMKVVTIPYPPSYLSLNKPLTIVVNTNITKNDLMIPELINSIKDPSAGGGSPPPKGFTYIGNCNGNGVVRNNPPGPGAWILANCLEYEGSWPQFFIGWSENVLTKSGISGISFTVNDYIESGSGPYGVLNRTAYCIPTGTWGSSYLELVGPLFEFSNNMNIELWNGYTSIEAEPDASLSPGTANGFLSGDVITYQVNGPGFVYTYFDSYIAFVSFYYKTGNYIFWTNGTYILGFGSNTMPSGDTNTLYLMPGIDMGNGPITSMFVNMNYFGYEPSIYDGYEVIGAGAIPLCSNEPSITTGTGGVTFTLSSLITTYNPNPVGIAFALSLLLDPWDAMPNLFASLTRLFIPPVTASTYYTQTQVMIGASNTQLGIYRLYITFIGTNAAQNNGNEYYWPMGIILNYSSPYTGQTLCNG</sequence>
<keyword evidence="3" id="KW-1185">Reference proteome</keyword>
<evidence type="ECO:0000256" key="1">
    <source>
        <dbReference type="SAM" id="Phobius"/>
    </source>
</evidence>
<dbReference type="EMBL" id="CP002529">
    <property type="protein sequence ID" value="ADY02288.1"/>
    <property type="molecule type" value="Genomic_DNA"/>
</dbReference>
<proteinExistence type="predicted"/>
<dbReference type="KEGG" id="vmo:VMUT_2091"/>
<protein>
    <submittedName>
        <fullName evidence="2">Uncharacterized protein</fullName>
    </submittedName>
</protein>
<evidence type="ECO:0000313" key="2">
    <source>
        <dbReference type="EMBL" id="ADY02288.1"/>
    </source>
</evidence>
<dbReference type="STRING" id="985053.VMUT_2091"/>
<keyword evidence="1" id="KW-1133">Transmembrane helix</keyword>
<organism evidence="2 3">
    <name type="scientific">Vulcanisaeta moutnovskia (strain 768-28)</name>
    <dbReference type="NCBI Taxonomy" id="985053"/>
    <lineage>
        <taxon>Archaea</taxon>
        <taxon>Thermoproteota</taxon>
        <taxon>Thermoprotei</taxon>
        <taxon>Thermoproteales</taxon>
        <taxon>Thermoproteaceae</taxon>
        <taxon>Vulcanisaeta</taxon>
    </lineage>
</organism>
<dbReference type="AlphaFoldDB" id="F0QWS1"/>